<dbReference type="Proteomes" id="UP000321901">
    <property type="component" value="Unassembled WGS sequence"/>
</dbReference>
<dbReference type="OrthoDB" id="2964960at2"/>
<accession>A0A511Z822</accession>
<comment type="caution">
    <text evidence="2">The sequence shown here is derived from an EMBL/GenBank/DDBJ whole genome shotgun (WGS) entry which is preliminary data.</text>
</comment>
<name>A0A511Z822_9BACL</name>
<sequence length="240" mass="25863">MNKLLGAALLSGFVVIIGIYGYNKWLAKTSGSEILVERDNVEALNVAVEFGIGDLLITGGSTEWMSGNANYNHKRLEPKVKYKQRRDVGFVDIKQGSKRILGFKERNLKNEWDLQLTNDIPVDLDVEMGVSNSTLELDGIQLSSLSIDGGVGESTIDLSGNWSKGFTADLDLGVGDVTLILPKETGAKLKVSKGIGGLDAKGFISQGNEVYVNEAYADADVIIDIKIDIGVGKVTVKQAE</sequence>
<protein>
    <submittedName>
        <fullName evidence="2">Lipoprotein</fullName>
    </submittedName>
</protein>
<proteinExistence type="predicted"/>
<gene>
    <name evidence="2" type="ORF">SLU01_18760</name>
</gene>
<evidence type="ECO:0000313" key="3">
    <source>
        <dbReference type="Proteomes" id="UP000321901"/>
    </source>
</evidence>
<evidence type="ECO:0000313" key="2">
    <source>
        <dbReference type="EMBL" id="GEN83564.1"/>
    </source>
</evidence>
<keyword evidence="3" id="KW-1185">Reference proteome</keyword>
<reference evidence="2 3" key="1">
    <citation type="submission" date="2019-07" db="EMBL/GenBank/DDBJ databases">
        <title>Whole genome shotgun sequence of Sporosarcina luteola NBRC 105378.</title>
        <authorList>
            <person name="Hosoyama A."/>
            <person name="Uohara A."/>
            <person name="Ohji S."/>
            <person name="Ichikawa N."/>
        </authorList>
    </citation>
    <scope>NUCLEOTIDE SEQUENCE [LARGE SCALE GENOMIC DNA]</scope>
    <source>
        <strain evidence="2 3">NBRC 105378</strain>
    </source>
</reference>
<feature type="domain" description="DUF2154" evidence="1">
    <location>
        <begin position="40"/>
        <end position="130"/>
    </location>
</feature>
<evidence type="ECO:0000259" key="1">
    <source>
        <dbReference type="Pfam" id="PF17115"/>
    </source>
</evidence>
<dbReference type="RefSeq" id="WP_147057602.1">
    <property type="nucleotide sequence ID" value="NZ_BJYL01000023.1"/>
</dbReference>
<dbReference type="EMBL" id="BJYL01000023">
    <property type="protein sequence ID" value="GEN83564.1"/>
    <property type="molecule type" value="Genomic_DNA"/>
</dbReference>
<dbReference type="Pfam" id="PF17115">
    <property type="entry name" value="Toast_rack_N"/>
    <property type="match status" value="1"/>
</dbReference>
<keyword evidence="2" id="KW-0449">Lipoprotein</keyword>
<organism evidence="2 3">
    <name type="scientific">Sporosarcina luteola</name>
    <dbReference type="NCBI Taxonomy" id="582850"/>
    <lineage>
        <taxon>Bacteria</taxon>
        <taxon>Bacillati</taxon>
        <taxon>Bacillota</taxon>
        <taxon>Bacilli</taxon>
        <taxon>Bacillales</taxon>
        <taxon>Caryophanaceae</taxon>
        <taxon>Sporosarcina</taxon>
    </lineage>
</organism>
<dbReference type="AlphaFoldDB" id="A0A511Z822"/>
<dbReference type="InterPro" id="IPR031346">
    <property type="entry name" value="DUF2154_N"/>
</dbReference>